<comment type="caution">
    <text evidence="4">The sequence shown here is derived from an EMBL/GenBank/DDBJ whole genome shotgun (WGS) entry which is preliminary data.</text>
</comment>
<dbReference type="EMBL" id="JAWWNJ010000044">
    <property type="protein sequence ID" value="KAK7019342.1"/>
    <property type="molecule type" value="Genomic_DNA"/>
</dbReference>
<reference evidence="4 5" key="1">
    <citation type="journal article" date="2024" name="J Genomics">
        <title>Draft genome sequencing and assembly of Favolaschia claudopus CIRM-BRFM 2984 isolated from oak limbs.</title>
        <authorList>
            <person name="Navarro D."/>
            <person name="Drula E."/>
            <person name="Chaduli D."/>
            <person name="Cazenave R."/>
            <person name="Ahrendt S."/>
            <person name="Wang J."/>
            <person name="Lipzen A."/>
            <person name="Daum C."/>
            <person name="Barry K."/>
            <person name="Grigoriev I.V."/>
            <person name="Favel A."/>
            <person name="Rosso M.N."/>
            <person name="Martin F."/>
        </authorList>
    </citation>
    <scope>NUCLEOTIDE SEQUENCE [LARGE SCALE GENOMIC DNA]</scope>
    <source>
        <strain evidence="4 5">CIRM-BRFM 2984</strain>
    </source>
</reference>
<evidence type="ECO:0000313" key="5">
    <source>
        <dbReference type="Proteomes" id="UP001362999"/>
    </source>
</evidence>
<proteinExistence type="predicted"/>
<dbReference type="PANTHER" id="PTHR31836:SF28">
    <property type="entry name" value="SRCR DOMAIN-CONTAINING PROTEIN-RELATED"/>
    <property type="match status" value="1"/>
</dbReference>
<keyword evidence="1 3" id="KW-0732">Signal</keyword>
<gene>
    <name evidence="4" type="ORF">R3P38DRAFT_3273858</name>
</gene>
<feature type="compositionally biased region" description="Low complexity" evidence="2">
    <location>
        <begin position="157"/>
        <end position="227"/>
    </location>
</feature>
<dbReference type="PANTHER" id="PTHR31836">
    <property type="match status" value="1"/>
</dbReference>
<dbReference type="Gene3D" id="2.40.40.10">
    <property type="entry name" value="RlpA-like domain"/>
    <property type="match status" value="1"/>
</dbReference>
<feature type="compositionally biased region" description="Polar residues" evidence="2">
    <location>
        <begin position="103"/>
        <end position="118"/>
    </location>
</feature>
<accession>A0AAW0B2C8</accession>
<dbReference type="AlphaFoldDB" id="A0AAW0B2C8"/>
<dbReference type="InterPro" id="IPR051477">
    <property type="entry name" value="Expansin_CellWall"/>
</dbReference>
<dbReference type="SUPFAM" id="SSF50685">
    <property type="entry name" value="Barwin-like endoglucanases"/>
    <property type="match status" value="1"/>
</dbReference>
<name>A0AAW0B2C8_9AGAR</name>
<protein>
    <submittedName>
        <fullName evidence="4">Uncharacterized protein</fullName>
    </submittedName>
</protein>
<dbReference type="InterPro" id="IPR036908">
    <property type="entry name" value="RlpA-like_sf"/>
</dbReference>
<evidence type="ECO:0000256" key="1">
    <source>
        <dbReference type="ARBA" id="ARBA00022729"/>
    </source>
</evidence>
<dbReference type="Proteomes" id="UP001362999">
    <property type="component" value="Unassembled WGS sequence"/>
</dbReference>
<feature type="compositionally biased region" description="Acidic residues" evidence="2">
    <location>
        <begin position="122"/>
        <end position="156"/>
    </location>
</feature>
<evidence type="ECO:0000313" key="4">
    <source>
        <dbReference type="EMBL" id="KAK7019342.1"/>
    </source>
</evidence>
<sequence length="341" mass="35508">MFSLAVLALAVSAQAHSISRVHRHVPRSQPPAGWATSYLENYDVYHTRYTHIGCESKHNTTFFDLCCHPLLATESVEHDRNACCAVGTKAVCPGTVLSSSVAAQTKTAAPSPPAKNTASPDNDGDDDEDCDDDDDNNADPSDDDDEDCEDDDDDNEPPSASHAAPATSHAVAPTTSSHAAAPTTTHTTPTTTATHSTAKVPTTTHTTPTTTATHTTAKAPTTTKAAPTQPPTNSGSGGKNTVTGGIGTWFDQGGVAGACGKVHQDSDFVVALQTETYANGAHCGQGIQICDMTTNKCVNGVVADECPGCNNPQSVDMSRAMFQALAPLSVGVFQIGWHFTN</sequence>
<dbReference type="CDD" id="cd22191">
    <property type="entry name" value="DPBB_RlpA_EXP_N-like"/>
    <property type="match status" value="1"/>
</dbReference>
<evidence type="ECO:0000256" key="2">
    <source>
        <dbReference type="SAM" id="MobiDB-lite"/>
    </source>
</evidence>
<feature type="signal peptide" evidence="3">
    <location>
        <begin position="1"/>
        <end position="15"/>
    </location>
</feature>
<feature type="region of interest" description="Disordered" evidence="2">
    <location>
        <begin position="103"/>
        <end position="245"/>
    </location>
</feature>
<organism evidence="4 5">
    <name type="scientific">Favolaschia claudopus</name>
    <dbReference type="NCBI Taxonomy" id="2862362"/>
    <lineage>
        <taxon>Eukaryota</taxon>
        <taxon>Fungi</taxon>
        <taxon>Dikarya</taxon>
        <taxon>Basidiomycota</taxon>
        <taxon>Agaricomycotina</taxon>
        <taxon>Agaricomycetes</taxon>
        <taxon>Agaricomycetidae</taxon>
        <taxon>Agaricales</taxon>
        <taxon>Marasmiineae</taxon>
        <taxon>Mycenaceae</taxon>
        <taxon>Favolaschia</taxon>
    </lineage>
</organism>
<feature type="chain" id="PRO_5043451990" evidence="3">
    <location>
        <begin position="16"/>
        <end position="341"/>
    </location>
</feature>
<evidence type="ECO:0000256" key="3">
    <source>
        <dbReference type="SAM" id="SignalP"/>
    </source>
</evidence>
<keyword evidence="5" id="KW-1185">Reference proteome</keyword>